<name>A0A1G7MVG2_9FIRM</name>
<dbReference type="AlphaFoldDB" id="A0A1G7MVG2"/>
<dbReference type="STRING" id="1123285.SAMN05660235_02300"/>
<dbReference type="Proteomes" id="UP000243333">
    <property type="component" value="Unassembled WGS sequence"/>
</dbReference>
<reference evidence="2" key="1">
    <citation type="submission" date="2016-10" db="EMBL/GenBank/DDBJ databases">
        <authorList>
            <person name="Varghese N."/>
            <person name="Submissions S."/>
        </authorList>
    </citation>
    <scope>NUCLEOTIDE SEQUENCE [LARGE SCALE GENOMIC DNA]</scope>
    <source>
        <strain evidence="2">DSM 23256</strain>
    </source>
</reference>
<organism evidence="1 2">
    <name type="scientific">Sporolituus thermophilus DSM 23256</name>
    <dbReference type="NCBI Taxonomy" id="1123285"/>
    <lineage>
        <taxon>Bacteria</taxon>
        <taxon>Bacillati</taxon>
        <taxon>Bacillota</taxon>
        <taxon>Negativicutes</taxon>
        <taxon>Selenomonadales</taxon>
        <taxon>Sporomusaceae</taxon>
        <taxon>Sporolituus</taxon>
    </lineage>
</organism>
<proteinExistence type="predicted"/>
<accession>A0A1G7MVG2</accession>
<dbReference type="EMBL" id="FNBU01000019">
    <property type="protein sequence ID" value="SDF65109.1"/>
    <property type="molecule type" value="Genomic_DNA"/>
</dbReference>
<evidence type="ECO:0000313" key="1">
    <source>
        <dbReference type="EMBL" id="SDF65109.1"/>
    </source>
</evidence>
<protein>
    <submittedName>
        <fullName evidence="1">Uncharacterized protein</fullName>
    </submittedName>
</protein>
<sequence length="75" mass="8753">MSSKYYARPDALRPKGLKVLSDVNPSRREVVRWLKKKLPECRHEADILNLLKDATLAGYYRPDLLEIIEEVLDEN</sequence>
<gene>
    <name evidence="1" type="ORF">SAMN05660235_02300</name>
</gene>
<keyword evidence="2" id="KW-1185">Reference proteome</keyword>
<dbReference type="RefSeq" id="WP_093691003.1">
    <property type="nucleotide sequence ID" value="NZ_FNBU01000019.1"/>
</dbReference>
<evidence type="ECO:0000313" key="2">
    <source>
        <dbReference type="Proteomes" id="UP000243333"/>
    </source>
</evidence>